<accession>A0A1I6SFT7</accession>
<name>A0A1I6SFT7_9EURY</name>
<reference evidence="3" key="1">
    <citation type="submission" date="2016-10" db="EMBL/GenBank/DDBJ databases">
        <authorList>
            <person name="Varghese N."/>
            <person name="Submissions S."/>
        </authorList>
    </citation>
    <scope>NUCLEOTIDE SEQUENCE [LARGE SCALE GENOMIC DNA]</scope>
    <source>
        <strain evidence="3">DSM 22427</strain>
    </source>
</reference>
<keyword evidence="1" id="KW-0472">Membrane</keyword>
<dbReference type="InterPro" id="IPR055690">
    <property type="entry name" value="DUF7266"/>
</dbReference>
<dbReference type="RefSeq" id="WP_092905071.1">
    <property type="nucleotide sequence ID" value="NZ_FOZS01000002.1"/>
</dbReference>
<dbReference type="Proteomes" id="UP000199199">
    <property type="component" value="Unassembled WGS sequence"/>
</dbReference>
<dbReference type="EMBL" id="FOZS01000002">
    <property type="protein sequence ID" value="SFS75807.1"/>
    <property type="molecule type" value="Genomic_DNA"/>
</dbReference>
<proteinExistence type="predicted"/>
<sequence length="162" mass="17083">MIGFHRDERGVSTALSHALTLGIATVLIALLLSSAGTVLETGTDRGVRDALETTGERLATDVVQVDGFRTTDGTANATTVTLEYPTTVANSRYRIGLVDDCNDLEQSLSAGEHCLELTAQRTDQSVYVPLSDLDANVDTDASARGGTIVIGSDGTELSIWNP</sequence>
<dbReference type="Pfam" id="PF23928">
    <property type="entry name" value="DUF7266"/>
    <property type="match status" value="1"/>
</dbReference>
<gene>
    <name evidence="2" type="ORF">SAMN04488556_2640</name>
</gene>
<evidence type="ECO:0000256" key="1">
    <source>
        <dbReference type="SAM" id="Phobius"/>
    </source>
</evidence>
<evidence type="ECO:0000313" key="3">
    <source>
        <dbReference type="Proteomes" id="UP000199199"/>
    </source>
</evidence>
<evidence type="ECO:0000313" key="2">
    <source>
        <dbReference type="EMBL" id="SFS75807.1"/>
    </source>
</evidence>
<keyword evidence="3" id="KW-1185">Reference proteome</keyword>
<keyword evidence="1" id="KW-1133">Transmembrane helix</keyword>
<dbReference type="AlphaFoldDB" id="A0A1I6SFT7"/>
<dbReference type="OrthoDB" id="226715at2157"/>
<organism evidence="2 3">
    <name type="scientific">Halostagnicola kamekurae</name>
    <dbReference type="NCBI Taxonomy" id="619731"/>
    <lineage>
        <taxon>Archaea</taxon>
        <taxon>Methanobacteriati</taxon>
        <taxon>Methanobacteriota</taxon>
        <taxon>Stenosarchaea group</taxon>
        <taxon>Halobacteria</taxon>
        <taxon>Halobacteriales</taxon>
        <taxon>Natrialbaceae</taxon>
        <taxon>Halostagnicola</taxon>
    </lineage>
</organism>
<keyword evidence="1" id="KW-0812">Transmembrane</keyword>
<feature type="transmembrane region" description="Helical" evidence="1">
    <location>
        <begin position="14"/>
        <end position="39"/>
    </location>
</feature>
<evidence type="ECO:0008006" key="4">
    <source>
        <dbReference type="Google" id="ProtNLM"/>
    </source>
</evidence>
<protein>
    <recommendedName>
        <fullName evidence="4">Flagellin N-terminal-like domain-containing protein</fullName>
    </recommendedName>
</protein>